<dbReference type="OrthoDB" id="6779073at2759"/>
<protein>
    <submittedName>
        <fullName evidence="1">Uncharacterized protein</fullName>
    </submittedName>
</protein>
<gene>
    <name evidence="1" type="ORF">ILUMI_21076</name>
</gene>
<evidence type="ECO:0000313" key="1">
    <source>
        <dbReference type="EMBL" id="KAF2885073.1"/>
    </source>
</evidence>
<keyword evidence="2" id="KW-1185">Reference proteome</keyword>
<comment type="caution">
    <text evidence="1">The sequence shown here is derived from an EMBL/GenBank/DDBJ whole genome shotgun (WGS) entry which is preliminary data.</text>
</comment>
<reference evidence="1" key="1">
    <citation type="submission" date="2019-08" db="EMBL/GenBank/DDBJ databases">
        <title>The genome of the North American firefly Photinus pyralis.</title>
        <authorList>
            <consortium name="Photinus pyralis genome working group"/>
            <person name="Fallon T.R."/>
            <person name="Sander Lower S.E."/>
            <person name="Weng J.-K."/>
        </authorList>
    </citation>
    <scope>NUCLEOTIDE SEQUENCE</scope>
    <source>
        <strain evidence="1">TRF0915ILg1</strain>
        <tissue evidence="1">Whole body</tissue>
    </source>
</reference>
<evidence type="ECO:0000313" key="2">
    <source>
        <dbReference type="Proteomes" id="UP000801492"/>
    </source>
</evidence>
<sequence length="316" mass="37021">MDCIQQLLVDAQWRFLVEEVRFELTSVIIVADEEVVKTVVDEKDESVWGRKGLTWDSKRFYNKTLKKLCNPSIIINLPTPDLLRTDDKTISRDPYLWELNEVTRDFIAKNCTSQNDDADFKNSKIIYNDKTRFYACYALEKEWSGVPSTRSDATGLQKKLKRLETAILVIVWNTILDRFNSTSKKLQQSQIDLSTVVQLYDSLALFLQDMRNKQFSHYEEKAKFLSGVENYYGHDTRRKKIQKLRSDEDESRDGEQRAIPAKFLKDKDGNLLTKEGDIMRRWKEYFFDVLNEECDASLTDPVQITVSEQEPEEHVQ</sequence>
<name>A0A8K0G481_IGNLU</name>
<organism evidence="1 2">
    <name type="scientific">Ignelater luminosus</name>
    <name type="common">Cucubano</name>
    <name type="synonym">Pyrophorus luminosus</name>
    <dbReference type="NCBI Taxonomy" id="2038154"/>
    <lineage>
        <taxon>Eukaryota</taxon>
        <taxon>Metazoa</taxon>
        <taxon>Ecdysozoa</taxon>
        <taxon>Arthropoda</taxon>
        <taxon>Hexapoda</taxon>
        <taxon>Insecta</taxon>
        <taxon>Pterygota</taxon>
        <taxon>Neoptera</taxon>
        <taxon>Endopterygota</taxon>
        <taxon>Coleoptera</taxon>
        <taxon>Polyphaga</taxon>
        <taxon>Elateriformia</taxon>
        <taxon>Elateroidea</taxon>
        <taxon>Elateridae</taxon>
        <taxon>Agrypninae</taxon>
        <taxon>Pyrophorini</taxon>
        <taxon>Ignelater</taxon>
    </lineage>
</organism>
<accession>A0A8K0G481</accession>
<dbReference type="AlphaFoldDB" id="A0A8K0G481"/>
<dbReference type="EMBL" id="VTPC01090039">
    <property type="protein sequence ID" value="KAF2885073.1"/>
    <property type="molecule type" value="Genomic_DNA"/>
</dbReference>
<proteinExistence type="predicted"/>
<dbReference type="Proteomes" id="UP000801492">
    <property type="component" value="Unassembled WGS sequence"/>
</dbReference>